<reference evidence="1 2" key="1">
    <citation type="submission" date="2019-03" db="EMBL/GenBank/DDBJ databases">
        <title>Single cell metagenomics reveals metabolic interactions within the superorganism composed of flagellate Streblomastix strix and complex community of Bacteroidetes bacteria on its surface.</title>
        <authorList>
            <person name="Treitli S.C."/>
            <person name="Kolisko M."/>
            <person name="Husnik F."/>
            <person name="Keeling P."/>
            <person name="Hampl V."/>
        </authorList>
    </citation>
    <scope>NUCLEOTIDE SEQUENCE [LARGE SCALE GENOMIC DNA]</scope>
    <source>
        <strain evidence="1">ST1C</strain>
    </source>
</reference>
<dbReference type="Proteomes" id="UP000324800">
    <property type="component" value="Unassembled WGS sequence"/>
</dbReference>
<comment type="caution">
    <text evidence="1">The sequence shown here is derived from an EMBL/GenBank/DDBJ whole genome shotgun (WGS) entry which is preliminary data.</text>
</comment>
<sequence>MRFSVDDLDLRSGDSKLKYRFIINNIPEDDFRKNFQAASEILASKPEKRSHAQQDIEMNLDANIKLDPNLYQLEPIYLNGTLNKRLIRRVHRNIIKIRQK</sequence>
<organism evidence="1 2">
    <name type="scientific">Streblomastix strix</name>
    <dbReference type="NCBI Taxonomy" id="222440"/>
    <lineage>
        <taxon>Eukaryota</taxon>
        <taxon>Metamonada</taxon>
        <taxon>Preaxostyla</taxon>
        <taxon>Oxymonadida</taxon>
        <taxon>Streblomastigidae</taxon>
        <taxon>Streblomastix</taxon>
    </lineage>
</organism>
<evidence type="ECO:0000313" key="2">
    <source>
        <dbReference type="Proteomes" id="UP000324800"/>
    </source>
</evidence>
<dbReference type="AlphaFoldDB" id="A0A5J4VUK3"/>
<proteinExistence type="predicted"/>
<evidence type="ECO:0000313" key="1">
    <source>
        <dbReference type="EMBL" id="KAA6386384.1"/>
    </source>
</evidence>
<protein>
    <submittedName>
        <fullName evidence="1">Uncharacterized protein</fullName>
    </submittedName>
</protein>
<name>A0A5J4VUK3_9EUKA</name>
<dbReference type="EMBL" id="SNRW01004830">
    <property type="protein sequence ID" value="KAA6386384.1"/>
    <property type="molecule type" value="Genomic_DNA"/>
</dbReference>
<gene>
    <name evidence="1" type="ORF">EZS28_018089</name>
</gene>
<accession>A0A5J4VUK3</accession>